<dbReference type="AlphaFoldDB" id="A0A7W6K3I8"/>
<proteinExistence type="predicted"/>
<organism evidence="1 2">
    <name type="scientific">Allorhizobium borbori</name>
    <dbReference type="NCBI Taxonomy" id="485907"/>
    <lineage>
        <taxon>Bacteria</taxon>
        <taxon>Pseudomonadati</taxon>
        <taxon>Pseudomonadota</taxon>
        <taxon>Alphaproteobacteria</taxon>
        <taxon>Hyphomicrobiales</taxon>
        <taxon>Rhizobiaceae</taxon>
        <taxon>Rhizobium/Agrobacterium group</taxon>
        <taxon>Allorhizobium</taxon>
    </lineage>
</organism>
<evidence type="ECO:0000313" key="2">
    <source>
        <dbReference type="Proteomes" id="UP000584824"/>
    </source>
</evidence>
<protein>
    <submittedName>
        <fullName evidence="1">Uncharacterized protein</fullName>
    </submittedName>
</protein>
<accession>A0A7W6K3I8</accession>
<reference evidence="1 2" key="1">
    <citation type="submission" date="2020-08" db="EMBL/GenBank/DDBJ databases">
        <title>Genomic Encyclopedia of Type Strains, Phase IV (KMG-IV): sequencing the most valuable type-strain genomes for metagenomic binning, comparative biology and taxonomic classification.</title>
        <authorList>
            <person name="Goeker M."/>
        </authorList>
    </citation>
    <scope>NUCLEOTIDE SEQUENCE [LARGE SCALE GENOMIC DNA]</scope>
    <source>
        <strain evidence="1 2">DSM 26385</strain>
    </source>
</reference>
<comment type="caution">
    <text evidence="1">The sequence shown here is derived from an EMBL/GenBank/DDBJ whole genome shotgun (WGS) entry which is preliminary data.</text>
</comment>
<dbReference type="Proteomes" id="UP000584824">
    <property type="component" value="Unassembled WGS sequence"/>
</dbReference>
<sequence length="37" mass="4092">MTVLVIGAFFIPTLTLLAFALLGTFQSTTQKAYRPIF</sequence>
<dbReference type="EMBL" id="JACIDU010000013">
    <property type="protein sequence ID" value="MBB4104546.1"/>
    <property type="molecule type" value="Genomic_DNA"/>
</dbReference>
<name>A0A7W6K3I8_9HYPH</name>
<evidence type="ECO:0000313" key="1">
    <source>
        <dbReference type="EMBL" id="MBB4104546.1"/>
    </source>
</evidence>
<gene>
    <name evidence="1" type="ORF">GGQ66_003124</name>
</gene>
<keyword evidence="2" id="KW-1185">Reference proteome</keyword>